<dbReference type="Proteomes" id="UP001195903">
    <property type="component" value="Unassembled WGS sequence"/>
</dbReference>
<evidence type="ECO:0000313" key="1">
    <source>
        <dbReference type="EMBL" id="MBT1443436.1"/>
    </source>
</evidence>
<evidence type="ECO:0000313" key="2">
    <source>
        <dbReference type="Proteomes" id="UP001195903"/>
    </source>
</evidence>
<gene>
    <name evidence="1" type="ORF">KJI95_02715</name>
</gene>
<proteinExistence type="predicted"/>
<dbReference type="EMBL" id="JAHEPS010000001">
    <property type="protein sequence ID" value="MBT1443436.1"/>
    <property type="molecule type" value="Genomic_DNA"/>
</dbReference>
<dbReference type="RefSeq" id="WP_214505621.1">
    <property type="nucleotide sequence ID" value="NZ_JAHEPS010000001.1"/>
</dbReference>
<sequence>MRAATASGFDESTRLRGCLPALLALLSQKNVPFFAASTHAVKSKSACCRITSKKNEKESLMHFW</sequence>
<reference evidence="1 2" key="1">
    <citation type="submission" date="2021-05" db="EMBL/GenBank/DDBJ databases">
        <title>Shewanella sp. JM162201.</title>
        <authorList>
            <person name="Xu S."/>
            <person name="Li A."/>
        </authorList>
    </citation>
    <scope>NUCLEOTIDE SEQUENCE [LARGE SCALE GENOMIC DNA]</scope>
    <source>
        <strain evidence="1 2">JM162201</strain>
    </source>
</reference>
<accession>A0ABS5UZ25</accession>
<keyword evidence="2" id="KW-1185">Reference proteome</keyword>
<name>A0ABS5UZ25_9GAMM</name>
<protein>
    <submittedName>
        <fullName evidence="1">Uncharacterized protein</fullName>
    </submittedName>
</protein>
<comment type="caution">
    <text evidence="1">The sequence shown here is derived from an EMBL/GenBank/DDBJ whole genome shotgun (WGS) entry which is preliminary data.</text>
</comment>
<organism evidence="1 2">
    <name type="scientific">Shewanella jiangmenensis</name>
    <dbReference type="NCBI Taxonomy" id="2837387"/>
    <lineage>
        <taxon>Bacteria</taxon>
        <taxon>Pseudomonadati</taxon>
        <taxon>Pseudomonadota</taxon>
        <taxon>Gammaproteobacteria</taxon>
        <taxon>Alteromonadales</taxon>
        <taxon>Shewanellaceae</taxon>
        <taxon>Shewanella</taxon>
    </lineage>
</organism>